<comment type="caution">
    <text evidence="2">The sequence shown here is derived from an EMBL/GenBank/DDBJ whole genome shotgun (WGS) entry which is preliminary data.</text>
</comment>
<evidence type="ECO:0000256" key="1">
    <source>
        <dbReference type="SAM" id="MobiDB-lite"/>
    </source>
</evidence>
<dbReference type="PANTHER" id="PTHR42106">
    <property type="entry name" value="CHROMOSOME 10, WHOLE GENOME SHOTGUN SEQUENCE"/>
    <property type="match status" value="1"/>
</dbReference>
<feature type="compositionally biased region" description="Low complexity" evidence="1">
    <location>
        <begin position="716"/>
        <end position="725"/>
    </location>
</feature>
<sequence length="800" mass="84635">MDCDDVAVMDDAKDAGQLRPDLSSARTFGPAVPPSPMTKTRSLSDGGNSTPGRNRLSPSPLLLGLSTRPTCKDDSSIGSSSTDAIPVTPRRSASSFQNRGMGFQLLNDGMQLSQPQQPQQQQQPKEQEIQPPSTPISASSGAFLLQQQLQQQQQQQQFYHNQPAYMSKPAPLSPKLDPSQIYASPTNIVPRRSRGLDFSRAATSLHHSTLAEQSSPDLSPVAGGSGQGAMNIPGRKPGDYGGAPESSTSLWSMMGRSQDKVYPSSSLGSVNIAACSDSSSSSDEDEDMEDDTDEPFITTPQVGKTTNPHITGPQTTMPWMPSSPAMNSLLSFTHRQRPRKQPKRKVRGPLGLGFSSIIPSAASTNAGSGANNLSKSPPSGFLLGRDNQSLQQHSHPRRESISWAANQLHISGSESDDNLKAQMDSGEALGPQRGVVRRAVTRRGNLLPKTKGFARIRAALAEESSPAEADFRREAEVVRLLESDMEPADRLPLPPPLRSMTTTANSSPSMVDSLDDLADDVMAMDASTGLGLSGGFGKPLADKATNGVGRPFWSRLTQPSTGSLAHGRATTPPPPQLRSYSTSSMPDDASMDSPIASGANAGGGANLMFPQGGIFPMTTSSSGGDTPQQSQVTVSSGGVGSQQMSQLSQQQMQQPVLPSAAEITRRINSKRRRDDDLDPVSFKRRAVSPGMSVHNSPVMQSPLQRDTLPWGGPGMGTPSTVSRPGSGSGGVGSIGLFEVRSNSADNSSTASNNGGNGSNNNGNNNNNNNNNRRIAPNTKTRVGFQAMADTNDSITRLSIE</sequence>
<evidence type="ECO:0000313" key="2">
    <source>
        <dbReference type="EMBL" id="CAK7233426.1"/>
    </source>
</evidence>
<feature type="region of interest" description="Disordered" evidence="1">
    <location>
        <begin position="618"/>
        <end position="639"/>
    </location>
</feature>
<feature type="region of interest" description="Disordered" evidence="1">
    <location>
        <begin position="486"/>
        <end position="510"/>
    </location>
</feature>
<feature type="compositionally biased region" description="Low complexity" evidence="1">
    <location>
        <begin position="114"/>
        <end position="124"/>
    </location>
</feature>
<feature type="compositionally biased region" description="Low complexity" evidence="1">
    <location>
        <begin position="51"/>
        <end position="69"/>
    </location>
</feature>
<feature type="compositionally biased region" description="Low complexity" evidence="1">
    <location>
        <begin position="363"/>
        <end position="374"/>
    </location>
</feature>
<feature type="compositionally biased region" description="Low complexity" evidence="1">
    <location>
        <begin position="626"/>
        <end position="639"/>
    </location>
</feature>
<reference evidence="2 3" key="1">
    <citation type="submission" date="2024-01" db="EMBL/GenBank/DDBJ databases">
        <authorList>
            <person name="Allen C."/>
            <person name="Tagirdzhanova G."/>
        </authorList>
    </citation>
    <scope>NUCLEOTIDE SEQUENCE [LARGE SCALE GENOMIC DNA]</scope>
</reference>
<gene>
    <name evidence="2" type="ORF">SBRCBS47491_008606</name>
</gene>
<feature type="compositionally biased region" description="Low complexity" evidence="1">
    <location>
        <begin position="741"/>
        <end position="771"/>
    </location>
</feature>
<feature type="compositionally biased region" description="Low complexity" evidence="1">
    <location>
        <begin position="144"/>
        <end position="157"/>
    </location>
</feature>
<feature type="region of interest" description="Disordered" evidence="1">
    <location>
        <begin position="666"/>
        <end position="781"/>
    </location>
</feature>
<keyword evidence="3" id="KW-1185">Reference proteome</keyword>
<feature type="compositionally biased region" description="Polar residues" evidence="1">
    <location>
        <begin position="298"/>
        <end position="317"/>
    </location>
</feature>
<dbReference type="Proteomes" id="UP001642406">
    <property type="component" value="Unassembled WGS sequence"/>
</dbReference>
<protein>
    <submittedName>
        <fullName evidence="2">Uncharacterized protein</fullName>
    </submittedName>
</protein>
<feature type="region of interest" description="Disordered" evidence="1">
    <location>
        <begin position="1"/>
        <end position="326"/>
    </location>
</feature>
<proteinExistence type="predicted"/>
<dbReference type="PANTHER" id="PTHR42106:SF1">
    <property type="match status" value="1"/>
</dbReference>
<evidence type="ECO:0000313" key="3">
    <source>
        <dbReference type="Proteomes" id="UP001642406"/>
    </source>
</evidence>
<name>A0ABP0CNF6_9PEZI</name>
<feature type="compositionally biased region" description="Polar residues" evidence="1">
    <location>
        <begin position="693"/>
        <end position="704"/>
    </location>
</feature>
<feature type="compositionally biased region" description="Polar residues" evidence="1">
    <location>
        <begin position="201"/>
        <end position="217"/>
    </location>
</feature>
<feature type="region of interest" description="Disordered" evidence="1">
    <location>
        <begin position="363"/>
        <end position="399"/>
    </location>
</feature>
<feature type="region of interest" description="Disordered" evidence="1">
    <location>
        <begin position="552"/>
        <end position="589"/>
    </location>
</feature>
<feature type="compositionally biased region" description="Acidic residues" evidence="1">
    <location>
        <begin position="282"/>
        <end position="294"/>
    </location>
</feature>
<organism evidence="2 3">
    <name type="scientific">Sporothrix bragantina</name>
    <dbReference type="NCBI Taxonomy" id="671064"/>
    <lineage>
        <taxon>Eukaryota</taxon>
        <taxon>Fungi</taxon>
        <taxon>Dikarya</taxon>
        <taxon>Ascomycota</taxon>
        <taxon>Pezizomycotina</taxon>
        <taxon>Sordariomycetes</taxon>
        <taxon>Sordariomycetidae</taxon>
        <taxon>Ophiostomatales</taxon>
        <taxon>Ophiostomataceae</taxon>
        <taxon>Sporothrix</taxon>
    </lineage>
</organism>
<feature type="compositionally biased region" description="Polar residues" evidence="1">
    <location>
        <begin position="37"/>
        <end position="50"/>
    </location>
</feature>
<dbReference type="EMBL" id="CAWUHC010000115">
    <property type="protein sequence ID" value="CAK7233426.1"/>
    <property type="molecule type" value="Genomic_DNA"/>
</dbReference>
<accession>A0ABP0CNF6</accession>
<feature type="compositionally biased region" description="Polar residues" evidence="1">
    <location>
        <begin position="499"/>
        <end position="508"/>
    </location>
</feature>